<evidence type="ECO:0000259" key="9">
    <source>
        <dbReference type="PROSITE" id="PS50181"/>
    </source>
</evidence>
<dbReference type="InterPro" id="IPR043136">
    <property type="entry name" value="B30.2/SPRY_sf"/>
</dbReference>
<dbReference type="CDD" id="cd19839">
    <property type="entry name" value="Bbox1_TRIM16"/>
    <property type="match status" value="1"/>
</dbReference>
<gene>
    <name evidence="11" type="primary">LOC105061702</name>
</gene>
<keyword evidence="4" id="KW-0862">Zinc</keyword>
<feature type="repeat" description="WD" evidence="6">
    <location>
        <begin position="1136"/>
        <end position="1167"/>
    </location>
</feature>
<feature type="compositionally biased region" description="Polar residues" evidence="7">
    <location>
        <begin position="21"/>
        <end position="30"/>
    </location>
</feature>
<dbReference type="InterPro" id="IPR006574">
    <property type="entry name" value="PRY"/>
</dbReference>
<dbReference type="InterPro" id="IPR051075">
    <property type="entry name" value="SCF_subunit_WD-repeat"/>
</dbReference>
<feature type="domain" description="B30.2/SPRY" evidence="10">
    <location>
        <begin position="344"/>
        <end position="542"/>
    </location>
</feature>
<dbReference type="InterPro" id="IPR001870">
    <property type="entry name" value="B30.2/SPRY"/>
</dbReference>
<accession>A0A9W3FRW0</accession>
<feature type="repeat" description="WD" evidence="6">
    <location>
        <begin position="1057"/>
        <end position="1096"/>
    </location>
</feature>
<dbReference type="InterPro" id="IPR001810">
    <property type="entry name" value="F-box_dom"/>
</dbReference>
<evidence type="ECO:0000256" key="1">
    <source>
        <dbReference type="ARBA" id="ARBA00022574"/>
    </source>
</evidence>
<feature type="domain" description="B box-type" evidence="8">
    <location>
        <begin position="114"/>
        <end position="154"/>
    </location>
</feature>
<dbReference type="InterPro" id="IPR036322">
    <property type="entry name" value="WD40_repeat_dom_sf"/>
</dbReference>
<dbReference type="SMART" id="SM00336">
    <property type="entry name" value="BBOX"/>
    <property type="match status" value="1"/>
</dbReference>
<dbReference type="Pfam" id="PF00622">
    <property type="entry name" value="SPRY"/>
    <property type="match status" value="1"/>
</dbReference>
<dbReference type="Pfam" id="PF00643">
    <property type="entry name" value="zf-B_box"/>
    <property type="match status" value="1"/>
</dbReference>
<evidence type="ECO:0000259" key="8">
    <source>
        <dbReference type="PROSITE" id="PS50119"/>
    </source>
</evidence>
<keyword evidence="2" id="KW-0677">Repeat</keyword>
<dbReference type="PROSITE" id="PS50181">
    <property type="entry name" value="FBOX"/>
    <property type="match status" value="1"/>
</dbReference>
<dbReference type="InterPro" id="IPR015943">
    <property type="entry name" value="WD40/YVTN_repeat-like_dom_sf"/>
</dbReference>
<evidence type="ECO:0000256" key="3">
    <source>
        <dbReference type="ARBA" id="ARBA00022771"/>
    </source>
</evidence>
<evidence type="ECO:0000256" key="5">
    <source>
        <dbReference type="PROSITE-ProRule" id="PRU00024"/>
    </source>
</evidence>
<dbReference type="SMART" id="SM00449">
    <property type="entry name" value="SPRY"/>
    <property type="match status" value="1"/>
</dbReference>
<dbReference type="Gene3D" id="3.30.160.60">
    <property type="entry name" value="Classic Zinc Finger"/>
    <property type="match status" value="1"/>
</dbReference>
<dbReference type="SMART" id="SM00589">
    <property type="entry name" value="PRY"/>
    <property type="match status" value="1"/>
</dbReference>
<evidence type="ECO:0000256" key="4">
    <source>
        <dbReference type="ARBA" id="ARBA00022833"/>
    </source>
</evidence>
<evidence type="ECO:0000313" key="11">
    <source>
        <dbReference type="RefSeq" id="XP_045365577.1"/>
    </source>
</evidence>
<dbReference type="SMART" id="SM00320">
    <property type="entry name" value="WD40"/>
    <property type="match status" value="5"/>
</dbReference>
<dbReference type="InterPro" id="IPR000315">
    <property type="entry name" value="Znf_B-box"/>
</dbReference>
<dbReference type="CDD" id="cd22136">
    <property type="entry name" value="F-box_FBXW10"/>
    <property type="match status" value="1"/>
</dbReference>
<dbReference type="PROSITE" id="PS50119">
    <property type="entry name" value="ZF_BBOX"/>
    <property type="match status" value="1"/>
</dbReference>
<dbReference type="PROSITE" id="PS50294">
    <property type="entry name" value="WD_REPEATS_REGION"/>
    <property type="match status" value="1"/>
</dbReference>
<feature type="region of interest" description="Disordered" evidence="7">
    <location>
        <begin position="1261"/>
        <end position="1295"/>
    </location>
</feature>
<feature type="compositionally biased region" description="Polar residues" evidence="7">
    <location>
        <begin position="1281"/>
        <end position="1295"/>
    </location>
</feature>
<dbReference type="CDD" id="cd00200">
    <property type="entry name" value="WD40"/>
    <property type="match status" value="1"/>
</dbReference>
<dbReference type="PROSITE" id="PS50188">
    <property type="entry name" value="B302_SPRY"/>
    <property type="match status" value="1"/>
</dbReference>
<evidence type="ECO:0000256" key="6">
    <source>
        <dbReference type="PROSITE-ProRule" id="PRU00221"/>
    </source>
</evidence>
<dbReference type="SUPFAM" id="SSF57845">
    <property type="entry name" value="B-box zinc-binding domain"/>
    <property type="match status" value="1"/>
</dbReference>
<reference evidence="11" key="1">
    <citation type="submission" date="2025-08" db="UniProtKB">
        <authorList>
            <consortium name="RefSeq"/>
        </authorList>
    </citation>
    <scope>IDENTIFICATION</scope>
    <source>
        <tissue evidence="11">Blood</tissue>
    </source>
</reference>
<dbReference type="Pfam" id="PF00400">
    <property type="entry name" value="WD40"/>
    <property type="match status" value="3"/>
</dbReference>
<dbReference type="InterPro" id="IPR013320">
    <property type="entry name" value="ConA-like_dom_sf"/>
</dbReference>
<dbReference type="Gene3D" id="2.130.10.10">
    <property type="entry name" value="YVTN repeat-like/Quinoprotein amine dehydrogenase"/>
    <property type="match status" value="1"/>
</dbReference>
<evidence type="ECO:0000259" key="10">
    <source>
        <dbReference type="PROSITE" id="PS50188"/>
    </source>
</evidence>
<dbReference type="Pfam" id="PF13765">
    <property type="entry name" value="PRY"/>
    <property type="match status" value="1"/>
</dbReference>
<feature type="repeat" description="WD" evidence="6">
    <location>
        <begin position="1015"/>
        <end position="1056"/>
    </location>
</feature>
<dbReference type="SUPFAM" id="SSF50978">
    <property type="entry name" value="WD40 repeat-like"/>
    <property type="match status" value="1"/>
</dbReference>
<dbReference type="PROSITE" id="PS50082">
    <property type="entry name" value="WD_REPEATS_2"/>
    <property type="match status" value="3"/>
</dbReference>
<dbReference type="Gene3D" id="2.60.120.920">
    <property type="match status" value="1"/>
</dbReference>
<dbReference type="PANTHER" id="PTHR19872:SF7">
    <property type="entry name" value="F-BOX AND WD REPEAT DOMAIN CONTAINING PROTEIN 10B-RELATED"/>
    <property type="match status" value="1"/>
</dbReference>
<dbReference type="Pfam" id="PF12937">
    <property type="entry name" value="F-box-like"/>
    <property type="match status" value="1"/>
</dbReference>
<keyword evidence="1 6" id="KW-0853">WD repeat</keyword>
<name>A0A9W3FRW0_CAMBA</name>
<evidence type="ECO:0000256" key="7">
    <source>
        <dbReference type="SAM" id="MobiDB-lite"/>
    </source>
</evidence>
<dbReference type="InterPro" id="IPR058030">
    <property type="entry name" value="TRIM8/14/16/25/29/45/65_CC"/>
</dbReference>
<dbReference type="SUPFAM" id="SSF81383">
    <property type="entry name" value="F-box domain"/>
    <property type="match status" value="1"/>
</dbReference>
<proteinExistence type="predicted"/>
<dbReference type="Gene3D" id="4.10.830.40">
    <property type="match status" value="1"/>
</dbReference>
<dbReference type="PRINTS" id="PR01407">
    <property type="entry name" value="BUTYPHLNCDUF"/>
</dbReference>
<dbReference type="Pfam" id="PF25600">
    <property type="entry name" value="TRIM_CC"/>
    <property type="match status" value="1"/>
</dbReference>
<dbReference type="PANTHER" id="PTHR19872">
    <property type="entry name" value="UBIQUITIN LIGASE SPECIFICITY FACTOR/HREP PROTEIN"/>
    <property type="match status" value="1"/>
</dbReference>
<dbReference type="GO" id="GO:0008270">
    <property type="term" value="F:zinc ion binding"/>
    <property type="evidence" value="ECO:0007669"/>
    <property type="project" value="UniProtKB-KW"/>
</dbReference>
<dbReference type="InterPro" id="IPR001680">
    <property type="entry name" value="WD40_rpt"/>
</dbReference>
<feature type="compositionally biased region" description="Basic and acidic residues" evidence="7">
    <location>
        <begin position="1357"/>
        <end position="1390"/>
    </location>
</feature>
<dbReference type="Gene3D" id="1.20.1280.50">
    <property type="match status" value="1"/>
</dbReference>
<dbReference type="InterPro" id="IPR036047">
    <property type="entry name" value="F-box-like_dom_sf"/>
</dbReference>
<dbReference type="InterPro" id="IPR003879">
    <property type="entry name" value="Butyrophylin_SPRY"/>
</dbReference>
<feature type="region of interest" description="Disordered" evidence="7">
    <location>
        <begin position="1"/>
        <end position="54"/>
    </location>
</feature>
<dbReference type="SUPFAM" id="SSF49899">
    <property type="entry name" value="Concanavalin A-like lectins/glucanases"/>
    <property type="match status" value="1"/>
</dbReference>
<dbReference type="CDD" id="cd19769">
    <property type="entry name" value="Bbox2_TRIM16-like"/>
    <property type="match status" value="1"/>
</dbReference>
<protein>
    <submittedName>
        <fullName evidence="11">F-box/WD repeat-containing protein 10-like</fullName>
    </submittedName>
</protein>
<feature type="domain" description="F-box" evidence="9">
    <location>
        <begin position="841"/>
        <end position="890"/>
    </location>
</feature>
<feature type="region of interest" description="Disordered" evidence="7">
    <location>
        <begin position="1319"/>
        <end position="1402"/>
    </location>
</feature>
<organism evidence="11">
    <name type="scientific">Camelus bactrianus</name>
    <name type="common">Bactrian camel</name>
    <dbReference type="NCBI Taxonomy" id="9837"/>
    <lineage>
        <taxon>Eukaryota</taxon>
        <taxon>Metazoa</taxon>
        <taxon>Chordata</taxon>
        <taxon>Craniata</taxon>
        <taxon>Vertebrata</taxon>
        <taxon>Euteleostomi</taxon>
        <taxon>Mammalia</taxon>
        <taxon>Eutheria</taxon>
        <taxon>Laurasiatheria</taxon>
        <taxon>Artiodactyla</taxon>
        <taxon>Tylopoda</taxon>
        <taxon>Camelidae</taxon>
        <taxon>Camelus</taxon>
    </lineage>
</organism>
<keyword evidence="3 5" id="KW-0863">Zinc-finger</keyword>
<keyword evidence="3 5" id="KW-0479">Metal-binding</keyword>
<sequence length="1656" mass="186614">MAELDLMAPGPLPGVPAHPLTTLSPDSGSASPGEGEDMGPPGTPPEGTVSAWPGRPGVEVEEEVLCDFCLGASRVRAVKSCLTCMVNYCPEHLRPHQENSRLHGHQLTEPVKDQDLRVCLAHRRPLVAFCCPDGQCICQECGQGEHRGHAAVSLDAARRDKEVELRGTQLDLERKLQLNENAIARLQANHKSVLVSVSEVKAVAEEQFGELLAAMRKAQGDVMLFLEEKEQAALGQANGIKTHLEHRSAEMERTRQGLERISAIGNTVLFLEEYCKFKNAEDCAFPSVYIGLKDKLSGMRKVIMDSTAHLIQLLQSYKEKLQESSREEEYDIRTQVLAVTEHRHRTSKPEPRTRQQFLQYACDVAFDPNTAHRYLRLQEDNRKVTNTTPWEHPYPDLPSRFSHWRQVLSQHSLYLHRYYFELELSGAGIYVGLTYKGIDRKGEERNSCISGNNFSWSLHWDGKEFRAWHSDTETPLKASPFRRLGVYVDFLGGVLSFYGVEPDAMTLVHRFDCKFSEPVYPAFWLSKKENAVRIVDLGEEPGKPAPASLEAAPSGHLGTMENLESRLRNAPYFRCERGNDSVPVCQKCEACVLAWKVFSTKEWFRRVGEVSRRRFLVSVLAQLDSSYLLHYFQNILQTTQGKDFIYHRSRVNVSKKEGRVVKSSLNHMLDKTVEQEMREILLWFGNSSHRTKASYTLLLLQMCDPKLLLTAANVIRALFLREQDTASGFGHDASKVFFFPEKGCSPTPPCEASQVCGAGRTRDTDFPLSTKTSGKAGLQEIMPGGAAAAEGQWKGSLQCTSKMNRLFSGKARVSKAGSAPDDLPVDLHAVRELSSGVSRYRDFIRHLPVHLSKRILSMLDKNSLNRCASVSRHWAALVQQVRADLSTHNFIQHQIAFLQGSYTRGIDPHYANKVSIPVPKVVDDGKRLRVKNQKWKLRMKSDYNLWTAYQSQETQQVQMEERNVFCGTYNIRILSDTWDRNRIIHYSGGDLLAVSSNRKIQLLDIIQVKEVPIRLRGHAGSVHALFLCEEDNFLLSGSYDLSIRYWDLKSGACIRIFNGHQGTITCMDVYKTKLVSGAKDCQVKEWDVETGRCLKTFKHKDPILATRINDTYIVSSCERGVVKVWHTVTAQLVKTLNGHEGAVKCLFFDQWHLLSGSADGLVMAWSMVGKYERCLMAFKHPKEVLHVALLFLRVISACADGKIRIYNFLNGNCLKVMKANGRGDPVLSFFIQGNRMVINTESNVLMFQFENIKWQYPLERAKQKTRDKEEDREENDLTEVLSKSSTQIYSPRDSLSSKQVAQESLLSKPHKFRIFLKASRSPTAPPHPDRHSAPLMEAPLSQGKPKSPRRDGRKRTSPRDANGRGGQREQETWEAKPLPGEKPDDVEKVPKKGQVRTSADLITRSKKNSWHVPMSSDQLLLTVNALQKAHNSREFAYPCRPQAQVIDAWGPSISYPRKVLSFKGKSVQREVDRLRFSNPPIDVKQTSIPLEIQKLQPNLKNSLHSPRVQSTLPQPVLIRPRLAGSVQGEDGATSSVDGTVRSFSPLTSMQVIKPNHMLALPVGTAAQAAEKDGPHFCKALDPFRVNTQFMLWTVKEQKEYGEAMVKEYQARKPAGVVNPEKASKAAWIRKIKGLPIDNFMKQGKTAAPEIGQNIFI</sequence>
<dbReference type="RefSeq" id="XP_045365577.1">
    <property type="nucleotide sequence ID" value="XM_045509621.1"/>
</dbReference>
<dbReference type="CDD" id="cd12890">
    <property type="entry name" value="SPRY_PRY_TRIM16"/>
    <property type="match status" value="1"/>
</dbReference>
<evidence type="ECO:0000256" key="2">
    <source>
        <dbReference type="ARBA" id="ARBA00022737"/>
    </source>
</evidence>
<dbReference type="InterPro" id="IPR003877">
    <property type="entry name" value="SPRY_dom"/>
</dbReference>